<accession>A0ABV4N5A5</accession>
<dbReference type="InterPro" id="IPR029044">
    <property type="entry name" value="Nucleotide-diphossugar_trans"/>
</dbReference>
<gene>
    <name evidence="3" type="ORF">AB6D66_26775</name>
</gene>
<protein>
    <submittedName>
        <fullName evidence="3">Glycoside hydrolase family 99-like domain-containing protein</fullName>
    </submittedName>
</protein>
<feature type="non-terminal residue" evidence="3">
    <location>
        <position position="855"/>
    </location>
</feature>
<feature type="domain" description="Glycosyl transferase family 1" evidence="1">
    <location>
        <begin position="611"/>
        <end position="774"/>
    </location>
</feature>
<evidence type="ECO:0000259" key="1">
    <source>
        <dbReference type="Pfam" id="PF00534"/>
    </source>
</evidence>
<dbReference type="CDD" id="cd11579">
    <property type="entry name" value="Glyco_tran_WbsX"/>
    <property type="match status" value="1"/>
</dbReference>
<dbReference type="EMBL" id="JBFSSG010000165">
    <property type="protein sequence ID" value="MEZ8724650.1"/>
    <property type="molecule type" value="Genomic_DNA"/>
</dbReference>
<feature type="domain" description="Glycosyltransferase 2-like" evidence="2">
    <location>
        <begin position="801"/>
        <end position="848"/>
    </location>
</feature>
<dbReference type="Pfam" id="PF14307">
    <property type="entry name" value="Glyco_tran_WbsX"/>
    <property type="match status" value="1"/>
</dbReference>
<dbReference type="InterPro" id="IPR001296">
    <property type="entry name" value="Glyco_trans_1"/>
</dbReference>
<evidence type="ECO:0000313" key="4">
    <source>
        <dbReference type="Proteomes" id="UP001570071"/>
    </source>
</evidence>
<dbReference type="Pfam" id="PF00535">
    <property type="entry name" value="Glycos_transf_2"/>
    <property type="match status" value="1"/>
</dbReference>
<sequence>MFSKLAKSVWIKFPSKRKYKIKGWLFKSFPVLFSRTSAYERWKNLNDSDDLDWNEHCDIEREKPDHKEYVEKLTYESDVNSDVRTLAFYLPQFHCIKENDEWWGEGFTEWTNVKPAKPQYTGHYQPHKPDHLGYYSLDDTDTFRKQIELAKLYQVGGFCFYYYWFGGKRLLEKPIENYLSNPDLDHPFCLCWANENWSRRWDGQESHILIEQNHSEEDDIAFARDISRYMEDKRYIRVGGKPLLLVYRPSLLPNAKETVKRWRAVFREEGLGEVYIVYTQSFDVYNDPKEIGFDAAVEFPPNNSNPPNITDNIEGKSASFKGVVYDWNIFLERSKNYSQSPYKLFRSVCPSWDNTARRKNKGTVFEGSTPRKYQEWLENAIEDTVKNEPDPSKRLVFINAWNEWAEGAHLEPDQKYGYAWLEATRLAQTNEKVVKKQPILVVSHDAHPHGAQFLLLGIMRSLKLIQNYDVFCITLDGGKLVNEFEKYSTVYNLEGNLASIDRILEELKENSNLNTAILNTTVSGKAIDRIHAAGIKTVALIHEMPDVLKQMSLLESATSISKLANEVIFPAQRVKDGFESFIGSKDLCSKIIPQGVWRSNYHRFERTKIREELASTLSFNVEDPIFLTVGYMDKRKGADLFAKAAIQILTELPDAKFIWIGHWEESVKKEVDELVVGHESSFRFMGFQPETAIYHAASDVYLLTSREDPFPNVILESYDAGVPVIGFKGTGGGADLIEELTGDVVDLGDLEAYANLAVKSFLEGSKQHRDKLIQFIRDNYDFNEYVWKLTNLLGYEHPKVSVVVPNYNYGYCIKERLDSILVQDFPIWEIIIIDDCSKDNSREEIMSWLNERQCS</sequence>
<reference evidence="3 4" key="1">
    <citation type="journal article" date="2024" name="ISME J.">
        <title>Tailless and filamentous prophages are predominant in marine Vibrio.</title>
        <authorList>
            <person name="Steensen K."/>
            <person name="Seneca J."/>
            <person name="Bartlau N."/>
            <person name="Yu X.A."/>
            <person name="Hussain F.A."/>
            <person name="Polz M.F."/>
        </authorList>
    </citation>
    <scope>NUCLEOTIDE SEQUENCE [LARGE SCALE GENOMIC DNA]</scope>
    <source>
        <strain evidence="3 4">10N.239.312.F12</strain>
    </source>
</reference>
<dbReference type="InterPro" id="IPR001173">
    <property type="entry name" value="Glyco_trans_2-like"/>
</dbReference>
<dbReference type="Gene3D" id="3.20.20.80">
    <property type="entry name" value="Glycosidases"/>
    <property type="match status" value="1"/>
</dbReference>
<dbReference type="PANTHER" id="PTHR41244">
    <property type="entry name" value="RHAMNAN SYNTHESIS F"/>
    <property type="match status" value="1"/>
</dbReference>
<dbReference type="InterPro" id="IPR032719">
    <property type="entry name" value="WbsX"/>
</dbReference>
<organism evidence="3 4">
    <name type="scientific">Vibrio pomeroyi</name>
    <dbReference type="NCBI Taxonomy" id="198832"/>
    <lineage>
        <taxon>Bacteria</taxon>
        <taxon>Pseudomonadati</taxon>
        <taxon>Pseudomonadota</taxon>
        <taxon>Gammaproteobacteria</taxon>
        <taxon>Vibrionales</taxon>
        <taxon>Vibrionaceae</taxon>
        <taxon>Vibrio</taxon>
    </lineage>
</organism>
<dbReference type="CDD" id="cd03801">
    <property type="entry name" value="GT4_PimA-like"/>
    <property type="match status" value="1"/>
</dbReference>
<evidence type="ECO:0000259" key="2">
    <source>
        <dbReference type="Pfam" id="PF00535"/>
    </source>
</evidence>
<dbReference type="Gene3D" id="3.40.50.2000">
    <property type="entry name" value="Glycogen Phosphorylase B"/>
    <property type="match status" value="2"/>
</dbReference>
<dbReference type="SUPFAM" id="SSF53756">
    <property type="entry name" value="UDP-Glycosyltransferase/glycogen phosphorylase"/>
    <property type="match status" value="1"/>
</dbReference>
<dbReference type="Gene3D" id="3.90.550.10">
    <property type="entry name" value="Spore Coat Polysaccharide Biosynthesis Protein SpsA, Chain A"/>
    <property type="match status" value="1"/>
</dbReference>
<keyword evidence="4" id="KW-1185">Reference proteome</keyword>
<dbReference type="PANTHER" id="PTHR41244:SF1">
    <property type="entry name" value="GLYCOSYLTRANSFERASE"/>
    <property type="match status" value="1"/>
</dbReference>
<name>A0ABV4N5A5_9VIBR</name>
<dbReference type="CDD" id="cd00761">
    <property type="entry name" value="Glyco_tranf_GTA_type"/>
    <property type="match status" value="1"/>
</dbReference>
<evidence type="ECO:0000313" key="3">
    <source>
        <dbReference type="EMBL" id="MEZ8724650.1"/>
    </source>
</evidence>
<dbReference type="Proteomes" id="UP001570071">
    <property type="component" value="Unassembled WGS sequence"/>
</dbReference>
<dbReference type="SUPFAM" id="SSF53448">
    <property type="entry name" value="Nucleotide-diphospho-sugar transferases"/>
    <property type="match status" value="1"/>
</dbReference>
<comment type="caution">
    <text evidence="3">The sequence shown here is derived from an EMBL/GenBank/DDBJ whole genome shotgun (WGS) entry which is preliminary data.</text>
</comment>
<proteinExistence type="predicted"/>
<dbReference type="Pfam" id="PF00534">
    <property type="entry name" value="Glycos_transf_1"/>
    <property type="match status" value="1"/>
</dbReference>
<dbReference type="RefSeq" id="WP_372127065.1">
    <property type="nucleotide sequence ID" value="NZ_JBFSSG010000165.1"/>
</dbReference>